<feature type="coiled-coil region" evidence="8">
    <location>
        <begin position="75"/>
        <end position="109"/>
    </location>
</feature>
<dbReference type="GO" id="GO:0006357">
    <property type="term" value="P:regulation of transcription by RNA polymerase II"/>
    <property type="evidence" value="ECO:0007669"/>
    <property type="project" value="InterPro"/>
</dbReference>
<comment type="subcellular location">
    <subcellularLocation>
        <location evidence="1 7">Nucleus</location>
    </subcellularLocation>
</comment>
<gene>
    <name evidence="7" type="primary">MED9</name>
    <name evidence="10" type="ORF">HYALB_00001264</name>
</gene>
<evidence type="ECO:0000256" key="6">
    <source>
        <dbReference type="ARBA" id="ARBA00023242"/>
    </source>
</evidence>
<dbReference type="EMBL" id="CAJVRM010000057">
    <property type="protein sequence ID" value="CAG8972845.1"/>
    <property type="molecule type" value="Genomic_DNA"/>
</dbReference>
<keyword evidence="6 7" id="KW-0539">Nucleus</keyword>
<keyword evidence="8" id="KW-0175">Coiled coil</keyword>
<feature type="region of interest" description="Disordered" evidence="9">
    <location>
        <begin position="25"/>
        <end position="47"/>
    </location>
</feature>
<evidence type="ECO:0000256" key="3">
    <source>
        <dbReference type="ARBA" id="ARBA00023015"/>
    </source>
</evidence>
<comment type="similarity">
    <text evidence="2 7">Belongs to the Mediator complex subunit 9 family.</text>
</comment>
<keyword evidence="11" id="KW-1185">Reference proteome</keyword>
<evidence type="ECO:0000256" key="4">
    <source>
        <dbReference type="ARBA" id="ARBA00023159"/>
    </source>
</evidence>
<sequence>MTTSTSLPDLELDTIPILYSLLSRLQPPTSTSTGTPAATPLPASENGTLTIKNIPMETDKIKHKLLESAAKVKGLPDMERTIEEQEAEIREWEERIEKQREMLRALRDVGEVERMKRGNWMEG</sequence>
<comment type="function">
    <text evidence="7">Component of the Mediator complex, a coactivator involved in the regulated transcription of nearly all RNA polymerase II-dependent genes. Mediator functions as a bridge to convey information from gene-specific regulatory proteins to the basal RNA polymerase II transcription machinery. Mediator is recruited to promoters by direct interactions with regulatory proteins and serves as a scaffold for the assembly of a functional preinitiation complex with RNA polymerase II and the general transcription factors.</text>
</comment>
<evidence type="ECO:0000313" key="10">
    <source>
        <dbReference type="EMBL" id="CAG8972845.1"/>
    </source>
</evidence>
<dbReference type="Proteomes" id="UP000701801">
    <property type="component" value="Unassembled WGS sequence"/>
</dbReference>
<dbReference type="GO" id="GO:0016592">
    <property type="term" value="C:mediator complex"/>
    <property type="evidence" value="ECO:0007669"/>
    <property type="project" value="InterPro"/>
</dbReference>
<evidence type="ECO:0000256" key="2">
    <source>
        <dbReference type="ARBA" id="ARBA00008089"/>
    </source>
</evidence>
<organism evidence="10 11">
    <name type="scientific">Hymenoscyphus albidus</name>
    <dbReference type="NCBI Taxonomy" id="595503"/>
    <lineage>
        <taxon>Eukaryota</taxon>
        <taxon>Fungi</taxon>
        <taxon>Dikarya</taxon>
        <taxon>Ascomycota</taxon>
        <taxon>Pezizomycotina</taxon>
        <taxon>Leotiomycetes</taxon>
        <taxon>Helotiales</taxon>
        <taxon>Helotiaceae</taxon>
        <taxon>Hymenoscyphus</taxon>
    </lineage>
</organism>
<keyword evidence="4 7" id="KW-0010">Activator</keyword>
<proteinExistence type="inferred from homology"/>
<reference evidence="10" key="1">
    <citation type="submission" date="2021-07" db="EMBL/GenBank/DDBJ databases">
        <authorList>
            <person name="Durling M."/>
        </authorList>
    </citation>
    <scope>NUCLEOTIDE SEQUENCE</scope>
</reference>
<protein>
    <recommendedName>
        <fullName evidence="7">Mediator of RNA polymerase II transcription subunit 9</fullName>
    </recommendedName>
    <alternativeName>
        <fullName evidence="7">Mediator complex subunit 9</fullName>
    </alternativeName>
</protein>
<evidence type="ECO:0000256" key="7">
    <source>
        <dbReference type="RuleBase" id="RU364145"/>
    </source>
</evidence>
<name>A0A9N9LCN4_9HELO</name>
<dbReference type="InterPro" id="IPR011425">
    <property type="entry name" value="Med9"/>
</dbReference>
<feature type="compositionally biased region" description="Low complexity" evidence="9">
    <location>
        <begin position="27"/>
        <end position="44"/>
    </location>
</feature>
<evidence type="ECO:0000256" key="5">
    <source>
        <dbReference type="ARBA" id="ARBA00023163"/>
    </source>
</evidence>
<dbReference type="Pfam" id="PF07544">
    <property type="entry name" value="Med9"/>
    <property type="match status" value="1"/>
</dbReference>
<dbReference type="OrthoDB" id="5414694at2759"/>
<dbReference type="AlphaFoldDB" id="A0A9N9LCN4"/>
<evidence type="ECO:0000256" key="9">
    <source>
        <dbReference type="SAM" id="MobiDB-lite"/>
    </source>
</evidence>
<dbReference type="GO" id="GO:0003712">
    <property type="term" value="F:transcription coregulator activity"/>
    <property type="evidence" value="ECO:0007669"/>
    <property type="project" value="InterPro"/>
</dbReference>
<accession>A0A9N9LCN4</accession>
<comment type="caution">
    <text evidence="10">The sequence shown here is derived from an EMBL/GenBank/DDBJ whole genome shotgun (WGS) entry which is preliminary data.</text>
</comment>
<evidence type="ECO:0000313" key="11">
    <source>
        <dbReference type="Proteomes" id="UP000701801"/>
    </source>
</evidence>
<evidence type="ECO:0000256" key="1">
    <source>
        <dbReference type="ARBA" id="ARBA00004123"/>
    </source>
</evidence>
<keyword evidence="5 7" id="KW-0804">Transcription</keyword>
<keyword evidence="3 7" id="KW-0805">Transcription regulation</keyword>
<evidence type="ECO:0000256" key="8">
    <source>
        <dbReference type="SAM" id="Coils"/>
    </source>
</evidence>
<comment type="subunit">
    <text evidence="7">Component of the Mediator complex.</text>
</comment>